<dbReference type="Pfam" id="PF08241">
    <property type="entry name" value="Methyltransf_11"/>
    <property type="match status" value="1"/>
</dbReference>
<dbReference type="InterPro" id="IPR013216">
    <property type="entry name" value="Methyltransf_11"/>
</dbReference>
<evidence type="ECO:0000259" key="1">
    <source>
        <dbReference type="Pfam" id="PF08241"/>
    </source>
</evidence>
<dbReference type="Gene3D" id="3.40.50.150">
    <property type="entry name" value="Vaccinia Virus protein VP39"/>
    <property type="match status" value="1"/>
</dbReference>
<protein>
    <recommendedName>
        <fullName evidence="1">Methyltransferase type 11 domain-containing protein</fullName>
    </recommendedName>
</protein>
<proteinExistence type="predicted"/>
<sequence length="242" mass="28448">MDYSTRFNNQTHNFLDAVQSYENVLDEEMITAIKMLDLKQNEILLNAFAGGIPIDKYIDKSLNIQYLEYDTNKGFSNTDIIYYTIDNIPIKSQSIDKILCLATLHHFNNQERQILYKEFYRVLKPSGMLVIADVIENSLQANWLNIFVNQYNSNGHNGNFFSPTDSQLIKNTGFNNVIVSIQHYNWKFPDDYSLINFYKLLFGLNLCKDDNFLLDNIKHYLEYQKLTNIIIPWKLLYFNCTI</sequence>
<dbReference type="GO" id="GO:0008757">
    <property type="term" value="F:S-adenosylmethionine-dependent methyltransferase activity"/>
    <property type="evidence" value="ECO:0007669"/>
    <property type="project" value="InterPro"/>
</dbReference>
<dbReference type="AlphaFoldDB" id="A0A6C0DW23"/>
<evidence type="ECO:0000313" key="2">
    <source>
        <dbReference type="EMBL" id="QHT20560.1"/>
    </source>
</evidence>
<accession>A0A6C0DW23</accession>
<feature type="domain" description="Methyltransferase type 11" evidence="1">
    <location>
        <begin position="78"/>
        <end position="131"/>
    </location>
</feature>
<dbReference type="InterPro" id="IPR029063">
    <property type="entry name" value="SAM-dependent_MTases_sf"/>
</dbReference>
<dbReference type="EMBL" id="MN739679">
    <property type="protein sequence ID" value="QHT20560.1"/>
    <property type="molecule type" value="Genomic_DNA"/>
</dbReference>
<organism evidence="2">
    <name type="scientific">viral metagenome</name>
    <dbReference type="NCBI Taxonomy" id="1070528"/>
    <lineage>
        <taxon>unclassified sequences</taxon>
        <taxon>metagenomes</taxon>
        <taxon>organismal metagenomes</taxon>
    </lineage>
</organism>
<reference evidence="2" key="1">
    <citation type="journal article" date="2020" name="Nature">
        <title>Giant virus diversity and host interactions through global metagenomics.</title>
        <authorList>
            <person name="Schulz F."/>
            <person name="Roux S."/>
            <person name="Paez-Espino D."/>
            <person name="Jungbluth S."/>
            <person name="Walsh D.A."/>
            <person name="Denef V.J."/>
            <person name="McMahon K.D."/>
            <person name="Konstantinidis K.T."/>
            <person name="Eloe-Fadrosh E.A."/>
            <person name="Kyrpides N.C."/>
            <person name="Woyke T."/>
        </authorList>
    </citation>
    <scope>NUCLEOTIDE SEQUENCE</scope>
    <source>
        <strain evidence="2">GVMAG-M-3300023174-68</strain>
    </source>
</reference>
<name>A0A6C0DW23_9ZZZZ</name>
<dbReference type="SUPFAM" id="SSF53335">
    <property type="entry name" value="S-adenosyl-L-methionine-dependent methyltransferases"/>
    <property type="match status" value="1"/>
</dbReference>